<name>A0A0C3BGE6_SERVB</name>
<dbReference type="OrthoDB" id="10498395at2759"/>
<accession>A0A0C3BGE6</accession>
<dbReference type="EMBL" id="KN824284">
    <property type="protein sequence ID" value="KIM30541.1"/>
    <property type="molecule type" value="Genomic_DNA"/>
</dbReference>
<sequence length="84" mass="9159">GVIIAICVLSGLAGICAVVVCVRYVRTSESRSLRTAQSVKSILDEDLRKVSLSRPRGNVSRMPVNDKPPPYSYNADLRPVSMIL</sequence>
<reference evidence="2 3" key="1">
    <citation type="submission" date="2014-04" db="EMBL/GenBank/DDBJ databases">
        <authorList>
            <consortium name="DOE Joint Genome Institute"/>
            <person name="Kuo A."/>
            <person name="Zuccaro A."/>
            <person name="Kohler A."/>
            <person name="Nagy L.G."/>
            <person name="Floudas D."/>
            <person name="Copeland A."/>
            <person name="Barry K.W."/>
            <person name="Cichocki N."/>
            <person name="Veneault-Fourrey C."/>
            <person name="LaButti K."/>
            <person name="Lindquist E.A."/>
            <person name="Lipzen A."/>
            <person name="Lundell T."/>
            <person name="Morin E."/>
            <person name="Murat C."/>
            <person name="Sun H."/>
            <person name="Tunlid A."/>
            <person name="Henrissat B."/>
            <person name="Grigoriev I.V."/>
            <person name="Hibbett D.S."/>
            <person name="Martin F."/>
            <person name="Nordberg H.P."/>
            <person name="Cantor M.N."/>
            <person name="Hua S.X."/>
        </authorList>
    </citation>
    <scope>NUCLEOTIDE SEQUENCE [LARGE SCALE GENOMIC DNA]</scope>
    <source>
        <strain evidence="2 3">MAFF 305830</strain>
    </source>
</reference>
<reference evidence="3" key="2">
    <citation type="submission" date="2015-01" db="EMBL/GenBank/DDBJ databases">
        <title>Evolutionary Origins and Diversification of the Mycorrhizal Mutualists.</title>
        <authorList>
            <consortium name="DOE Joint Genome Institute"/>
            <consortium name="Mycorrhizal Genomics Consortium"/>
            <person name="Kohler A."/>
            <person name="Kuo A."/>
            <person name="Nagy L.G."/>
            <person name="Floudas D."/>
            <person name="Copeland A."/>
            <person name="Barry K.W."/>
            <person name="Cichocki N."/>
            <person name="Veneault-Fourrey C."/>
            <person name="LaButti K."/>
            <person name="Lindquist E.A."/>
            <person name="Lipzen A."/>
            <person name="Lundell T."/>
            <person name="Morin E."/>
            <person name="Murat C."/>
            <person name="Riley R."/>
            <person name="Ohm R."/>
            <person name="Sun H."/>
            <person name="Tunlid A."/>
            <person name="Henrissat B."/>
            <person name="Grigoriev I.V."/>
            <person name="Hibbett D.S."/>
            <person name="Martin F."/>
        </authorList>
    </citation>
    <scope>NUCLEOTIDE SEQUENCE [LARGE SCALE GENOMIC DNA]</scope>
    <source>
        <strain evidence="3">MAFF 305830</strain>
    </source>
</reference>
<gene>
    <name evidence="2" type="ORF">M408DRAFT_66442</name>
</gene>
<proteinExistence type="predicted"/>
<evidence type="ECO:0000256" key="1">
    <source>
        <dbReference type="SAM" id="MobiDB-lite"/>
    </source>
</evidence>
<evidence type="ECO:0000313" key="2">
    <source>
        <dbReference type="EMBL" id="KIM30541.1"/>
    </source>
</evidence>
<keyword evidence="3" id="KW-1185">Reference proteome</keyword>
<dbReference type="Proteomes" id="UP000054097">
    <property type="component" value="Unassembled WGS sequence"/>
</dbReference>
<evidence type="ECO:0000313" key="3">
    <source>
        <dbReference type="Proteomes" id="UP000054097"/>
    </source>
</evidence>
<feature type="region of interest" description="Disordered" evidence="1">
    <location>
        <begin position="54"/>
        <end position="73"/>
    </location>
</feature>
<dbReference type="AlphaFoldDB" id="A0A0C3BGE6"/>
<organism evidence="2 3">
    <name type="scientific">Serendipita vermifera MAFF 305830</name>
    <dbReference type="NCBI Taxonomy" id="933852"/>
    <lineage>
        <taxon>Eukaryota</taxon>
        <taxon>Fungi</taxon>
        <taxon>Dikarya</taxon>
        <taxon>Basidiomycota</taxon>
        <taxon>Agaricomycotina</taxon>
        <taxon>Agaricomycetes</taxon>
        <taxon>Sebacinales</taxon>
        <taxon>Serendipitaceae</taxon>
        <taxon>Serendipita</taxon>
    </lineage>
</organism>
<feature type="non-terminal residue" evidence="2">
    <location>
        <position position="1"/>
    </location>
</feature>
<dbReference type="HOGENOM" id="CLU_2533795_0_0_1"/>
<protein>
    <submittedName>
        <fullName evidence="2">Uncharacterized protein</fullName>
    </submittedName>
</protein>